<evidence type="ECO:0000256" key="2">
    <source>
        <dbReference type="ARBA" id="ARBA00022980"/>
    </source>
</evidence>
<protein>
    <recommendedName>
        <fullName evidence="4 5">Large ribosomal subunit protein bL32</fullName>
    </recommendedName>
</protein>
<gene>
    <name evidence="5 7" type="primary">rpmF</name>
    <name evidence="7" type="ORF">COZ90_01160</name>
</gene>
<reference evidence="8" key="1">
    <citation type="submission" date="2017-09" db="EMBL/GenBank/DDBJ databases">
        <title>Depth-based differentiation of microbial function through sediment-hosted aquifers and enrichment of novel symbionts in the deep terrestrial subsurface.</title>
        <authorList>
            <person name="Probst A.J."/>
            <person name="Ladd B."/>
            <person name="Jarett J.K."/>
            <person name="Geller-Mcgrath D.E."/>
            <person name="Sieber C.M.K."/>
            <person name="Emerson J.B."/>
            <person name="Anantharaman K."/>
            <person name="Thomas B.C."/>
            <person name="Malmstrom R."/>
            <person name="Stieglmeier M."/>
            <person name="Klingl A."/>
            <person name="Woyke T."/>
            <person name="Ryan C.M."/>
            <person name="Banfield J.F."/>
        </authorList>
    </citation>
    <scope>NUCLEOTIDE SEQUENCE [LARGE SCALE GENOMIC DNA]</scope>
</reference>
<dbReference type="InterPro" id="IPR011332">
    <property type="entry name" value="Ribosomal_zn-bd"/>
</dbReference>
<dbReference type="Pfam" id="PF01783">
    <property type="entry name" value="Ribosomal_L32p"/>
    <property type="match status" value="1"/>
</dbReference>
<dbReference type="SUPFAM" id="SSF57829">
    <property type="entry name" value="Zn-binding ribosomal proteins"/>
    <property type="match status" value="1"/>
</dbReference>
<evidence type="ECO:0000313" key="7">
    <source>
        <dbReference type="EMBL" id="PIW91316.1"/>
    </source>
</evidence>
<sequence length="98" mass="11444">MGGVPKQRHTKSRRNKRRMHIFARAPILVRCPKCGKPVLPHTVCSNCGYYKGREVIDVLAKLTKKERKKREKEMKAKGKEEAETKKEKPLTWEELSKK</sequence>
<name>A0A2H9N1C5_9BACT</name>
<dbReference type="GO" id="GO:0006412">
    <property type="term" value="P:translation"/>
    <property type="evidence" value="ECO:0007669"/>
    <property type="project" value="UniProtKB-UniRule"/>
</dbReference>
<comment type="similarity">
    <text evidence="1 5">Belongs to the bacterial ribosomal protein bL32 family.</text>
</comment>
<dbReference type="PANTHER" id="PTHR35534:SF1">
    <property type="entry name" value="LARGE RIBOSOMAL SUBUNIT PROTEIN BL32"/>
    <property type="match status" value="1"/>
</dbReference>
<evidence type="ECO:0000256" key="4">
    <source>
        <dbReference type="ARBA" id="ARBA00035178"/>
    </source>
</evidence>
<organism evidence="7 8">
    <name type="scientific">Candidatus Nealsonbacteria bacterium CG_4_8_14_3_um_filter_37_36</name>
    <dbReference type="NCBI Taxonomy" id="1974688"/>
    <lineage>
        <taxon>Bacteria</taxon>
        <taxon>Candidatus Nealsoniibacteriota</taxon>
    </lineage>
</organism>
<comment type="caution">
    <text evidence="7">The sequence shown here is derived from an EMBL/GenBank/DDBJ whole genome shotgun (WGS) entry which is preliminary data.</text>
</comment>
<keyword evidence="2 5" id="KW-0689">Ribosomal protein</keyword>
<dbReference type="GO" id="GO:0003735">
    <property type="term" value="F:structural constituent of ribosome"/>
    <property type="evidence" value="ECO:0007669"/>
    <property type="project" value="InterPro"/>
</dbReference>
<dbReference type="InterPro" id="IPR044957">
    <property type="entry name" value="Ribosomal_bL32_bact"/>
</dbReference>
<dbReference type="Proteomes" id="UP000236840">
    <property type="component" value="Unassembled WGS sequence"/>
</dbReference>
<evidence type="ECO:0000256" key="5">
    <source>
        <dbReference type="HAMAP-Rule" id="MF_00340"/>
    </source>
</evidence>
<dbReference type="PANTHER" id="PTHR35534">
    <property type="entry name" value="50S RIBOSOMAL PROTEIN L32"/>
    <property type="match status" value="1"/>
</dbReference>
<dbReference type="HAMAP" id="MF_00340">
    <property type="entry name" value="Ribosomal_bL32"/>
    <property type="match status" value="1"/>
</dbReference>
<proteinExistence type="inferred from homology"/>
<keyword evidence="3 5" id="KW-0687">Ribonucleoprotein</keyword>
<evidence type="ECO:0000256" key="3">
    <source>
        <dbReference type="ARBA" id="ARBA00023274"/>
    </source>
</evidence>
<accession>A0A2H9N1C5</accession>
<evidence type="ECO:0000256" key="6">
    <source>
        <dbReference type="SAM" id="MobiDB-lite"/>
    </source>
</evidence>
<dbReference type="NCBIfam" id="TIGR01031">
    <property type="entry name" value="rpmF_bact"/>
    <property type="match status" value="1"/>
</dbReference>
<dbReference type="GO" id="GO:0015934">
    <property type="term" value="C:large ribosomal subunit"/>
    <property type="evidence" value="ECO:0007669"/>
    <property type="project" value="InterPro"/>
</dbReference>
<evidence type="ECO:0000313" key="8">
    <source>
        <dbReference type="Proteomes" id="UP000236840"/>
    </source>
</evidence>
<dbReference type="EMBL" id="PFHJ01000028">
    <property type="protein sequence ID" value="PIW91316.1"/>
    <property type="molecule type" value="Genomic_DNA"/>
</dbReference>
<feature type="compositionally biased region" description="Basic and acidic residues" evidence="6">
    <location>
        <begin position="71"/>
        <end position="98"/>
    </location>
</feature>
<evidence type="ECO:0000256" key="1">
    <source>
        <dbReference type="ARBA" id="ARBA00008560"/>
    </source>
</evidence>
<dbReference type="InterPro" id="IPR002677">
    <property type="entry name" value="Ribosomal_bL32"/>
</dbReference>
<feature type="region of interest" description="Disordered" evidence="6">
    <location>
        <begin position="64"/>
        <end position="98"/>
    </location>
</feature>
<dbReference type="AlphaFoldDB" id="A0A2H9N1C5"/>